<gene>
    <name evidence="6" type="primary">LCC3_0</name>
    <name evidence="6" type="ORF">GWK47_032146</name>
</gene>
<dbReference type="GO" id="GO:0006826">
    <property type="term" value="P:iron ion transport"/>
    <property type="evidence" value="ECO:0007669"/>
    <property type="project" value="TreeGrafter"/>
</dbReference>
<proteinExistence type="inferred from homology"/>
<comment type="caution">
    <text evidence="6">The sequence shown here is derived from an EMBL/GenBank/DDBJ whole genome shotgun (WGS) entry which is preliminary data.</text>
</comment>
<reference evidence="6" key="1">
    <citation type="submission" date="2020-07" db="EMBL/GenBank/DDBJ databases">
        <title>The High-quality genome of the commercially important snow crab, Chionoecetes opilio.</title>
        <authorList>
            <person name="Jeong J.-H."/>
            <person name="Ryu S."/>
        </authorList>
    </citation>
    <scope>NUCLEOTIDE SEQUENCE</scope>
    <source>
        <strain evidence="6">MADBK_172401_WGS</strain>
        <tissue evidence="6">Digestive gland</tissue>
    </source>
</reference>
<dbReference type="InterPro" id="IPR008972">
    <property type="entry name" value="Cupredoxin"/>
</dbReference>
<sequence>MFGALVVRQPRHTDPQQHLYDTDDPRYTFVLTDWLDGLGIAKFVNHHHTEHDNKPYTLLVNGRGKHGKRHRFRALSNSIQNCPIVISIDNHTLVPITTDGHPIQPIEVDSLTIYGGERWDFVVNADQASLPYWIKFQGKLDCDDRFKSAYQVSYSCSACCCCCGCVWW</sequence>
<dbReference type="SUPFAM" id="SSF49503">
    <property type="entry name" value="Cupredoxins"/>
    <property type="match status" value="1"/>
</dbReference>
<feature type="domain" description="Plastocyanin-like" evidence="5">
    <location>
        <begin position="49"/>
        <end position="141"/>
    </location>
</feature>
<evidence type="ECO:0000313" key="6">
    <source>
        <dbReference type="EMBL" id="KAG0728602.1"/>
    </source>
</evidence>
<dbReference type="PANTHER" id="PTHR11709:SF394">
    <property type="entry name" value="FI03373P-RELATED"/>
    <property type="match status" value="1"/>
</dbReference>
<organism evidence="6 7">
    <name type="scientific">Chionoecetes opilio</name>
    <name type="common">Atlantic snow crab</name>
    <name type="synonym">Cancer opilio</name>
    <dbReference type="NCBI Taxonomy" id="41210"/>
    <lineage>
        <taxon>Eukaryota</taxon>
        <taxon>Metazoa</taxon>
        <taxon>Ecdysozoa</taxon>
        <taxon>Arthropoda</taxon>
        <taxon>Crustacea</taxon>
        <taxon>Multicrustacea</taxon>
        <taxon>Malacostraca</taxon>
        <taxon>Eumalacostraca</taxon>
        <taxon>Eucarida</taxon>
        <taxon>Decapoda</taxon>
        <taxon>Pleocyemata</taxon>
        <taxon>Brachyura</taxon>
        <taxon>Eubrachyura</taxon>
        <taxon>Majoidea</taxon>
        <taxon>Majidae</taxon>
        <taxon>Chionoecetes</taxon>
    </lineage>
</organism>
<keyword evidence="3" id="KW-0560">Oxidoreductase</keyword>
<protein>
    <submittedName>
        <fullName evidence="6">Laccase-3</fullName>
    </submittedName>
</protein>
<evidence type="ECO:0000256" key="3">
    <source>
        <dbReference type="ARBA" id="ARBA00023002"/>
    </source>
</evidence>
<dbReference type="Gene3D" id="2.60.40.420">
    <property type="entry name" value="Cupredoxins - blue copper proteins"/>
    <property type="match status" value="1"/>
</dbReference>
<dbReference type="InterPro" id="IPR001117">
    <property type="entry name" value="Cu-oxidase_2nd"/>
</dbReference>
<keyword evidence="4" id="KW-0186">Copper</keyword>
<dbReference type="Pfam" id="PF00394">
    <property type="entry name" value="Cu-oxidase"/>
    <property type="match status" value="1"/>
</dbReference>
<dbReference type="GO" id="GO:0046872">
    <property type="term" value="F:metal ion binding"/>
    <property type="evidence" value="ECO:0007669"/>
    <property type="project" value="UniProtKB-KW"/>
</dbReference>
<evidence type="ECO:0000256" key="4">
    <source>
        <dbReference type="ARBA" id="ARBA00023008"/>
    </source>
</evidence>
<evidence type="ECO:0000256" key="2">
    <source>
        <dbReference type="ARBA" id="ARBA00022723"/>
    </source>
</evidence>
<dbReference type="GO" id="GO:0016491">
    <property type="term" value="F:oxidoreductase activity"/>
    <property type="evidence" value="ECO:0007669"/>
    <property type="project" value="UniProtKB-KW"/>
</dbReference>
<dbReference type="AlphaFoldDB" id="A0A8J4YK02"/>
<dbReference type="InterPro" id="IPR045087">
    <property type="entry name" value="Cu-oxidase_fam"/>
</dbReference>
<dbReference type="OrthoDB" id="2121828at2759"/>
<name>A0A8J4YK02_CHIOP</name>
<dbReference type="GO" id="GO:0005886">
    <property type="term" value="C:plasma membrane"/>
    <property type="evidence" value="ECO:0007669"/>
    <property type="project" value="TreeGrafter"/>
</dbReference>
<comment type="similarity">
    <text evidence="1">Belongs to the multicopper oxidase family.</text>
</comment>
<evidence type="ECO:0000259" key="5">
    <source>
        <dbReference type="Pfam" id="PF00394"/>
    </source>
</evidence>
<keyword evidence="7" id="KW-1185">Reference proteome</keyword>
<accession>A0A8J4YK02</accession>
<dbReference type="CDD" id="cd13884">
    <property type="entry name" value="CuRO_2_tcLCC_insect_like"/>
    <property type="match status" value="1"/>
</dbReference>
<evidence type="ECO:0000313" key="7">
    <source>
        <dbReference type="Proteomes" id="UP000770661"/>
    </source>
</evidence>
<keyword evidence="2" id="KW-0479">Metal-binding</keyword>
<dbReference type="Proteomes" id="UP000770661">
    <property type="component" value="Unassembled WGS sequence"/>
</dbReference>
<dbReference type="EMBL" id="JACEEZ010002008">
    <property type="protein sequence ID" value="KAG0728602.1"/>
    <property type="molecule type" value="Genomic_DNA"/>
</dbReference>
<dbReference type="PANTHER" id="PTHR11709">
    <property type="entry name" value="MULTI-COPPER OXIDASE"/>
    <property type="match status" value="1"/>
</dbReference>
<dbReference type="FunFam" id="2.60.40.420:FF:000045">
    <property type="entry name" value="Laccase 2"/>
    <property type="match status" value="1"/>
</dbReference>
<evidence type="ECO:0000256" key="1">
    <source>
        <dbReference type="ARBA" id="ARBA00010609"/>
    </source>
</evidence>